<keyword evidence="2" id="KW-1185">Reference proteome</keyword>
<dbReference type="RefSeq" id="WP_285660779.1">
    <property type="nucleotide sequence ID" value="NZ_BSTX01000001.1"/>
</dbReference>
<dbReference type="EMBL" id="BSTX01000001">
    <property type="protein sequence ID" value="GLZ75534.1"/>
    <property type="molecule type" value="Genomic_DNA"/>
</dbReference>
<gene>
    <name evidence="1" type="ORF">Afil01_03410</name>
</gene>
<sequence length="150" mass="15948">MREALVTLAGEIDAPVQRVAGLLLTVHEGPVGEENLWLLSGMGATRVSGGPGRFAVAYPGGNLTVDVDREAGTIAAQGGWWYRGEWALTGREGGTLLTHRVRNVAGAGSRWAVPLANNFFRGFPERTRQGFLAGLTRVGEHLGCATRLVP</sequence>
<name>A0A9W6SHG9_9ACTN</name>
<accession>A0A9W6SHG9</accession>
<proteinExistence type="predicted"/>
<evidence type="ECO:0000313" key="2">
    <source>
        <dbReference type="Proteomes" id="UP001165079"/>
    </source>
</evidence>
<protein>
    <submittedName>
        <fullName evidence="1">Uncharacterized protein</fullName>
    </submittedName>
</protein>
<dbReference type="Proteomes" id="UP001165079">
    <property type="component" value="Unassembled WGS sequence"/>
</dbReference>
<comment type="caution">
    <text evidence="1">The sequence shown here is derived from an EMBL/GenBank/DDBJ whole genome shotgun (WGS) entry which is preliminary data.</text>
</comment>
<dbReference type="AlphaFoldDB" id="A0A9W6SHG9"/>
<organism evidence="1 2">
    <name type="scientific">Actinorhabdospora filicis</name>
    <dbReference type="NCBI Taxonomy" id="1785913"/>
    <lineage>
        <taxon>Bacteria</taxon>
        <taxon>Bacillati</taxon>
        <taxon>Actinomycetota</taxon>
        <taxon>Actinomycetes</taxon>
        <taxon>Micromonosporales</taxon>
        <taxon>Micromonosporaceae</taxon>
        <taxon>Actinorhabdospora</taxon>
    </lineage>
</organism>
<reference evidence="1" key="1">
    <citation type="submission" date="2023-03" db="EMBL/GenBank/DDBJ databases">
        <title>Actinorhabdospora filicis NBRC 111898.</title>
        <authorList>
            <person name="Ichikawa N."/>
            <person name="Sato H."/>
            <person name="Tonouchi N."/>
        </authorList>
    </citation>
    <scope>NUCLEOTIDE SEQUENCE</scope>
    <source>
        <strain evidence="1">NBRC 111898</strain>
    </source>
</reference>
<evidence type="ECO:0000313" key="1">
    <source>
        <dbReference type="EMBL" id="GLZ75534.1"/>
    </source>
</evidence>